<keyword evidence="7" id="KW-1185">Reference proteome</keyword>
<feature type="transmembrane region" description="Helical" evidence="5">
    <location>
        <begin position="145"/>
        <end position="172"/>
    </location>
</feature>
<evidence type="ECO:0000256" key="3">
    <source>
        <dbReference type="ARBA" id="ARBA00022989"/>
    </source>
</evidence>
<evidence type="ECO:0000313" key="7">
    <source>
        <dbReference type="Proteomes" id="UP001595713"/>
    </source>
</evidence>
<dbReference type="EMBL" id="JBHRXP010000007">
    <property type="protein sequence ID" value="MFC3581470.1"/>
    <property type="molecule type" value="Genomic_DNA"/>
</dbReference>
<keyword evidence="2 5" id="KW-0812">Transmembrane</keyword>
<keyword evidence="4 5" id="KW-0472">Membrane</keyword>
<evidence type="ECO:0000313" key="6">
    <source>
        <dbReference type="EMBL" id="MFC3581470.1"/>
    </source>
</evidence>
<dbReference type="PANTHER" id="PTHR43701">
    <property type="entry name" value="MEMBRANE TRANSPORTER PROTEIN MJ0441-RELATED"/>
    <property type="match status" value="1"/>
</dbReference>
<evidence type="ECO:0000256" key="2">
    <source>
        <dbReference type="ARBA" id="ARBA00022692"/>
    </source>
</evidence>
<dbReference type="Pfam" id="PF01925">
    <property type="entry name" value="TauE"/>
    <property type="match status" value="1"/>
</dbReference>
<name>A0ABV7T1K4_9SPHN</name>
<proteinExistence type="inferred from homology"/>
<protein>
    <recommendedName>
        <fullName evidence="5">Probable membrane transporter protein</fullName>
    </recommendedName>
</protein>
<feature type="transmembrane region" description="Helical" evidence="5">
    <location>
        <begin position="242"/>
        <end position="261"/>
    </location>
</feature>
<feature type="transmembrane region" description="Helical" evidence="5">
    <location>
        <begin position="12"/>
        <end position="45"/>
    </location>
</feature>
<reference evidence="7" key="1">
    <citation type="journal article" date="2019" name="Int. J. Syst. Evol. Microbiol.">
        <title>The Global Catalogue of Microorganisms (GCM) 10K type strain sequencing project: providing services to taxonomists for standard genome sequencing and annotation.</title>
        <authorList>
            <consortium name="The Broad Institute Genomics Platform"/>
            <consortium name="The Broad Institute Genome Sequencing Center for Infectious Disease"/>
            <person name="Wu L."/>
            <person name="Ma J."/>
        </authorList>
    </citation>
    <scope>NUCLEOTIDE SEQUENCE [LARGE SCALE GENOMIC DNA]</scope>
    <source>
        <strain evidence="7">KCTC 42739</strain>
    </source>
</reference>
<comment type="caution">
    <text evidence="6">The sequence shown here is derived from an EMBL/GenBank/DDBJ whole genome shotgun (WGS) entry which is preliminary data.</text>
</comment>
<feature type="transmembrane region" description="Helical" evidence="5">
    <location>
        <begin position="109"/>
        <end position="125"/>
    </location>
</feature>
<dbReference type="PANTHER" id="PTHR43701:SF2">
    <property type="entry name" value="MEMBRANE TRANSPORTER PROTEIN YJNA-RELATED"/>
    <property type="match status" value="1"/>
</dbReference>
<gene>
    <name evidence="6" type="ORF">ACFONA_14960</name>
</gene>
<evidence type="ECO:0000256" key="5">
    <source>
        <dbReference type="RuleBase" id="RU363041"/>
    </source>
</evidence>
<feature type="transmembrane region" description="Helical" evidence="5">
    <location>
        <begin position="178"/>
        <end position="197"/>
    </location>
</feature>
<keyword evidence="3 5" id="KW-1133">Transmembrane helix</keyword>
<feature type="transmembrane region" description="Helical" evidence="5">
    <location>
        <begin position="83"/>
        <end position="103"/>
    </location>
</feature>
<feature type="transmembrane region" description="Helical" evidence="5">
    <location>
        <begin position="51"/>
        <end position="71"/>
    </location>
</feature>
<comment type="subcellular location">
    <subcellularLocation>
        <location evidence="5">Cell membrane</location>
        <topology evidence="5">Multi-pass membrane protein</topology>
    </subcellularLocation>
    <subcellularLocation>
        <location evidence="1">Membrane</location>
        <topology evidence="1">Multi-pass membrane protein</topology>
    </subcellularLocation>
</comment>
<sequence>MTVATTRTLIQYCLGAGAGGVVGFTLALVGGGGSILAVPMMLYVVGVANPHVAIGTSAFAVSVNAATCLAGHVRARTVRWRAGLIYAACGMGGALIGSCIGKLFDGGRLILLFACLMLLVGAMMLRRRHVRTASTDDMPGSRRLLLGFGAGSGTIAGFFGIGGGFLIVPGLISATGMPMVNAVGTSLIAVFAFGLTTASNYAWSGYVDWSLAACFVAGGAVGAAGGIAAARGLSTRGAALERVFAAIIFTVAIAMIAREILR</sequence>
<keyword evidence="5" id="KW-1003">Cell membrane</keyword>
<organism evidence="6 7">
    <name type="scientific">Sphingomonas hylomeconis</name>
    <dbReference type="NCBI Taxonomy" id="1395958"/>
    <lineage>
        <taxon>Bacteria</taxon>
        <taxon>Pseudomonadati</taxon>
        <taxon>Pseudomonadota</taxon>
        <taxon>Alphaproteobacteria</taxon>
        <taxon>Sphingomonadales</taxon>
        <taxon>Sphingomonadaceae</taxon>
        <taxon>Sphingomonas</taxon>
    </lineage>
</organism>
<comment type="similarity">
    <text evidence="5">Belongs to the 4-toluene sulfonate uptake permease (TSUP) (TC 2.A.102) family.</text>
</comment>
<dbReference type="InterPro" id="IPR002781">
    <property type="entry name" value="TM_pro_TauE-like"/>
</dbReference>
<feature type="transmembrane region" description="Helical" evidence="5">
    <location>
        <begin position="209"/>
        <end position="230"/>
    </location>
</feature>
<dbReference type="RefSeq" id="WP_261292674.1">
    <property type="nucleotide sequence ID" value="NZ_JANQBK010000001.1"/>
</dbReference>
<evidence type="ECO:0000256" key="1">
    <source>
        <dbReference type="ARBA" id="ARBA00004141"/>
    </source>
</evidence>
<dbReference type="Proteomes" id="UP001595713">
    <property type="component" value="Unassembled WGS sequence"/>
</dbReference>
<accession>A0ABV7T1K4</accession>
<evidence type="ECO:0000256" key="4">
    <source>
        <dbReference type="ARBA" id="ARBA00023136"/>
    </source>
</evidence>
<dbReference type="InterPro" id="IPR051598">
    <property type="entry name" value="TSUP/Inactive_protease-like"/>
</dbReference>